<comment type="cofactor">
    <cofactor evidence="1 6">
        <name>FAD</name>
        <dbReference type="ChEBI" id="CHEBI:57692"/>
    </cofactor>
</comment>
<gene>
    <name evidence="10" type="ORF">JW984_07125</name>
</gene>
<dbReference type="Gene3D" id="2.40.110.10">
    <property type="entry name" value="Butyryl-CoA Dehydrogenase, subunit A, domain 2"/>
    <property type="match status" value="1"/>
</dbReference>
<comment type="caution">
    <text evidence="10">The sequence shown here is derived from an EMBL/GenBank/DDBJ whole genome shotgun (WGS) entry which is preliminary data.</text>
</comment>
<dbReference type="InterPro" id="IPR036250">
    <property type="entry name" value="AcylCo_DH-like_C"/>
</dbReference>
<name>A0A9D8KD74_9DELT</name>
<evidence type="ECO:0000256" key="5">
    <source>
        <dbReference type="ARBA" id="ARBA00023002"/>
    </source>
</evidence>
<dbReference type="PIRSF" id="PIRSF016578">
    <property type="entry name" value="HsaA"/>
    <property type="match status" value="1"/>
</dbReference>
<dbReference type="InterPro" id="IPR013786">
    <property type="entry name" value="AcylCoA_DH/ox_N"/>
</dbReference>
<dbReference type="GO" id="GO:0003995">
    <property type="term" value="F:acyl-CoA dehydrogenase activity"/>
    <property type="evidence" value="ECO:0007669"/>
    <property type="project" value="InterPro"/>
</dbReference>
<dbReference type="InterPro" id="IPR009075">
    <property type="entry name" value="AcylCo_DH/oxidase_C"/>
</dbReference>
<dbReference type="CDD" id="cd01158">
    <property type="entry name" value="SCAD_SBCAD"/>
    <property type="match status" value="1"/>
</dbReference>
<evidence type="ECO:0000259" key="7">
    <source>
        <dbReference type="Pfam" id="PF00441"/>
    </source>
</evidence>
<keyword evidence="5 6" id="KW-0560">Oxidoreductase</keyword>
<proteinExistence type="inferred from homology"/>
<dbReference type="Gene3D" id="1.10.540.10">
    <property type="entry name" value="Acyl-CoA dehydrogenase/oxidase, N-terminal domain"/>
    <property type="match status" value="1"/>
</dbReference>
<evidence type="ECO:0000256" key="3">
    <source>
        <dbReference type="ARBA" id="ARBA00022630"/>
    </source>
</evidence>
<evidence type="ECO:0000256" key="4">
    <source>
        <dbReference type="ARBA" id="ARBA00022827"/>
    </source>
</evidence>
<evidence type="ECO:0000256" key="2">
    <source>
        <dbReference type="ARBA" id="ARBA00009347"/>
    </source>
</evidence>
<dbReference type="Pfam" id="PF02771">
    <property type="entry name" value="Acyl-CoA_dh_N"/>
    <property type="match status" value="1"/>
</dbReference>
<protein>
    <submittedName>
        <fullName evidence="10">Acyl-CoA dehydrogenase</fullName>
    </submittedName>
</protein>
<evidence type="ECO:0000313" key="11">
    <source>
        <dbReference type="Proteomes" id="UP000809273"/>
    </source>
</evidence>
<dbReference type="SUPFAM" id="SSF47203">
    <property type="entry name" value="Acyl-CoA dehydrogenase C-terminal domain-like"/>
    <property type="match status" value="1"/>
</dbReference>
<dbReference type="FunFam" id="1.10.540.10:FF:000002">
    <property type="entry name" value="Acyl-CoA dehydrogenase FadE19"/>
    <property type="match status" value="1"/>
</dbReference>
<evidence type="ECO:0000259" key="9">
    <source>
        <dbReference type="Pfam" id="PF02771"/>
    </source>
</evidence>
<dbReference type="InterPro" id="IPR037069">
    <property type="entry name" value="AcylCoA_DH/ox_N_sf"/>
</dbReference>
<comment type="similarity">
    <text evidence="2 6">Belongs to the acyl-CoA dehydrogenase family.</text>
</comment>
<evidence type="ECO:0000256" key="6">
    <source>
        <dbReference type="RuleBase" id="RU362125"/>
    </source>
</evidence>
<dbReference type="InterPro" id="IPR006091">
    <property type="entry name" value="Acyl-CoA_Oxase/DH_mid-dom"/>
</dbReference>
<dbReference type="PANTHER" id="PTHR43884:SF12">
    <property type="entry name" value="ISOVALERYL-COA DEHYDROGENASE, MITOCHONDRIAL-RELATED"/>
    <property type="match status" value="1"/>
</dbReference>
<keyword evidence="3 6" id="KW-0285">Flavoprotein</keyword>
<dbReference type="EMBL" id="JAFGIX010000032">
    <property type="protein sequence ID" value="MBN1572950.1"/>
    <property type="molecule type" value="Genomic_DNA"/>
</dbReference>
<organism evidence="10 11">
    <name type="scientific">Candidatus Zymogenus saltonus</name>
    <dbReference type="NCBI Taxonomy" id="2844893"/>
    <lineage>
        <taxon>Bacteria</taxon>
        <taxon>Deltaproteobacteria</taxon>
        <taxon>Candidatus Zymogenia</taxon>
        <taxon>Candidatus Zymogeniales</taxon>
        <taxon>Candidatus Zymogenaceae</taxon>
        <taxon>Candidatus Zymogenus</taxon>
    </lineage>
</organism>
<dbReference type="Pfam" id="PF02770">
    <property type="entry name" value="Acyl-CoA_dh_M"/>
    <property type="match status" value="1"/>
</dbReference>
<evidence type="ECO:0000259" key="8">
    <source>
        <dbReference type="Pfam" id="PF02770"/>
    </source>
</evidence>
<evidence type="ECO:0000256" key="1">
    <source>
        <dbReference type="ARBA" id="ARBA00001974"/>
    </source>
</evidence>
<evidence type="ECO:0000313" key="10">
    <source>
        <dbReference type="EMBL" id="MBN1572950.1"/>
    </source>
</evidence>
<dbReference type="Pfam" id="PF00441">
    <property type="entry name" value="Acyl-CoA_dh_1"/>
    <property type="match status" value="1"/>
</dbReference>
<feature type="domain" description="Acyl-CoA dehydrogenase/oxidase N-terminal" evidence="9">
    <location>
        <begin position="6"/>
        <end position="118"/>
    </location>
</feature>
<dbReference type="InterPro" id="IPR009100">
    <property type="entry name" value="AcylCoA_DH/oxidase_NM_dom_sf"/>
</dbReference>
<dbReference type="FunFam" id="2.40.110.10:FF:000001">
    <property type="entry name" value="Acyl-CoA dehydrogenase, mitochondrial"/>
    <property type="match status" value="1"/>
</dbReference>
<sequence length="380" mass="41788">MYFELTEEQRMIYDMTKKFSEEELKPRAEEVDREHKYPTESVAKMAELGLMGMVFPEQYGGSGMDYVSYAIAIEEISRHCASTGVIMSAHTSLCAAPIYYFGTEEQKVKFLTPLAQGQKIGCFGMTEAGAGTDSAGTRTTAKLDGDSYIINGTKNFITNGKEAEIAVVMVRTGEDKHKGLSMIIVEKGTPGFSVGKLENKLGIVGSSTVELVFEDVKVPKENLLGKEGEGFKIGMHTLDGGRIGIASQALGIAKGSLEESIEFGKTREQFGQPVINFQALQWMIADMATRLDAARLLTWRAAKLKDKGDVRYSKEAAMAKLFASETAMWAATKAIQIHGGYGYTKDYPVERYFRDAKITEIYEGTSEVQRLVISQSLIKG</sequence>
<dbReference type="AlphaFoldDB" id="A0A9D8KD74"/>
<reference evidence="10" key="1">
    <citation type="journal article" date="2021" name="Environ. Microbiol.">
        <title>Genomic characterization of three novel Desulfobacterota classes expand the metabolic and phylogenetic diversity of the phylum.</title>
        <authorList>
            <person name="Murphy C.L."/>
            <person name="Biggerstaff J."/>
            <person name="Eichhorn A."/>
            <person name="Ewing E."/>
            <person name="Shahan R."/>
            <person name="Soriano D."/>
            <person name="Stewart S."/>
            <person name="VanMol K."/>
            <person name="Walker R."/>
            <person name="Walters P."/>
            <person name="Elshahed M.S."/>
            <person name="Youssef N.H."/>
        </authorList>
    </citation>
    <scope>NUCLEOTIDE SEQUENCE</scope>
    <source>
        <strain evidence="10">Zod_Metabat.24</strain>
    </source>
</reference>
<dbReference type="GO" id="GO:0050660">
    <property type="term" value="F:flavin adenine dinucleotide binding"/>
    <property type="evidence" value="ECO:0007669"/>
    <property type="project" value="InterPro"/>
</dbReference>
<dbReference type="Proteomes" id="UP000809273">
    <property type="component" value="Unassembled WGS sequence"/>
</dbReference>
<accession>A0A9D8KD74</accession>
<dbReference type="PROSITE" id="PS00073">
    <property type="entry name" value="ACYL_COA_DH_2"/>
    <property type="match status" value="1"/>
</dbReference>
<dbReference type="InterPro" id="IPR046373">
    <property type="entry name" value="Acyl-CoA_Oxase/DH_mid-dom_sf"/>
</dbReference>
<dbReference type="FunFam" id="1.20.140.10:FF:000004">
    <property type="entry name" value="Acyl-CoA dehydrogenase FadE25"/>
    <property type="match status" value="1"/>
</dbReference>
<reference evidence="10" key="2">
    <citation type="submission" date="2021-01" db="EMBL/GenBank/DDBJ databases">
        <authorList>
            <person name="Hahn C.R."/>
            <person name="Youssef N.H."/>
            <person name="Elshahed M."/>
        </authorList>
    </citation>
    <scope>NUCLEOTIDE SEQUENCE</scope>
    <source>
        <strain evidence="10">Zod_Metabat.24</strain>
    </source>
</reference>
<dbReference type="Gene3D" id="1.20.140.10">
    <property type="entry name" value="Butyryl-CoA Dehydrogenase, subunit A, domain 3"/>
    <property type="match status" value="1"/>
</dbReference>
<dbReference type="InterPro" id="IPR006089">
    <property type="entry name" value="Acyl-CoA_DH_CS"/>
</dbReference>
<dbReference type="PROSITE" id="PS00072">
    <property type="entry name" value="ACYL_COA_DH_1"/>
    <property type="match status" value="1"/>
</dbReference>
<feature type="domain" description="Acyl-CoA oxidase/dehydrogenase middle" evidence="8">
    <location>
        <begin position="122"/>
        <end position="216"/>
    </location>
</feature>
<dbReference type="SUPFAM" id="SSF56645">
    <property type="entry name" value="Acyl-CoA dehydrogenase NM domain-like"/>
    <property type="match status" value="1"/>
</dbReference>
<feature type="domain" description="Acyl-CoA dehydrogenase/oxidase C-terminal" evidence="7">
    <location>
        <begin position="228"/>
        <end position="377"/>
    </location>
</feature>
<keyword evidence="4 6" id="KW-0274">FAD</keyword>
<dbReference type="PANTHER" id="PTHR43884">
    <property type="entry name" value="ACYL-COA DEHYDROGENASE"/>
    <property type="match status" value="1"/>
</dbReference>